<keyword evidence="3" id="KW-1185">Reference proteome</keyword>
<accession>A0A2T0UQI2</accession>
<evidence type="ECO:0000313" key="2">
    <source>
        <dbReference type="EMBL" id="PRY60166.1"/>
    </source>
</evidence>
<proteinExistence type="predicted"/>
<dbReference type="AlphaFoldDB" id="A0A2T0UQI2"/>
<keyword evidence="1" id="KW-0812">Transmembrane</keyword>
<organism evidence="2 3">
    <name type="scientific">Knoellia remsis</name>
    <dbReference type="NCBI Taxonomy" id="407159"/>
    <lineage>
        <taxon>Bacteria</taxon>
        <taxon>Bacillati</taxon>
        <taxon>Actinomycetota</taxon>
        <taxon>Actinomycetes</taxon>
        <taxon>Micrococcales</taxon>
        <taxon>Intrasporangiaceae</taxon>
        <taxon>Knoellia</taxon>
    </lineage>
</organism>
<keyword evidence="1" id="KW-1133">Transmembrane helix</keyword>
<dbReference type="EMBL" id="PVTI01000008">
    <property type="protein sequence ID" value="PRY60166.1"/>
    <property type="molecule type" value="Genomic_DNA"/>
</dbReference>
<evidence type="ECO:0000256" key="1">
    <source>
        <dbReference type="SAM" id="Phobius"/>
    </source>
</evidence>
<protein>
    <submittedName>
        <fullName evidence="2">Uncharacterized protein</fullName>
    </submittedName>
</protein>
<dbReference type="Proteomes" id="UP000237822">
    <property type="component" value="Unassembled WGS sequence"/>
</dbReference>
<comment type="caution">
    <text evidence="2">The sequence shown here is derived from an EMBL/GenBank/DDBJ whole genome shotgun (WGS) entry which is preliminary data.</text>
</comment>
<evidence type="ECO:0000313" key="3">
    <source>
        <dbReference type="Proteomes" id="UP000237822"/>
    </source>
</evidence>
<gene>
    <name evidence="2" type="ORF">BCF74_108112</name>
</gene>
<keyword evidence="1" id="KW-0472">Membrane</keyword>
<dbReference type="RefSeq" id="WP_106297199.1">
    <property type="nucleotide sequence ID" value="NZ_PVTI01000008.1"/>
</dbReference>
<name>A0A2T0UQI2_9MICO</name>
<sequence length="59" mass="6144">MDRSDEPSAFGWIMSGTVGAVVVGGLAKFLLDRRRANAAVDAEDAIEAAEQAEAEGHPS</sequence>
<reference evidence="2 3" key="1">
    <citation type="submission" date="2018-03" db="EMBL/GenBank/DDBJ databases">
        <title>Genomic Encyclopedia of Archaeal and Bacterial Type Strains, Phase II (KMG-II): from individual species to whole genera.</title>
        <authorList>
            <person name="Goeker M."/>
        </authorList>
    </citation>
    <scope>NUCLEOTIDE SEQUENCE [LARGE SCALE GENOMIC DNA]</scope>
    <source>
        <strain evidence="2 3">ATCC BAA-1496</strain>
    </source>
</reference>
<feature type="transmembrane region" description="Helical" evidence="1">
    <location>
        <begin position="12"/>
        <end position="31"/>
    </location>
</feature>